<sequence length="686" mass="76845">MHCCLITAPTVTEFRSQGELLSEAVQLAASLPQLGILSVAAVLESCGDIPHLIDANTAYLEYAAMPGGLHADTFAEYLAEIAVRSNADLYGFSSICSTYPLSIRVARAVKNLRPYAMILFGGPQASVVDAATLAAFPCVDFILRGEVEQTLPSLFQELHRDYNFSQVRGLTYRDGTGVRRNPNAPVIEDLDDLPPPAYHLSKYLAKSTSASIELGRGCPFSCTFCSTNDFFRRKFRLRSPARVLKEMREIAEVYGIHHFKLVHDMFTVDRKRVVAFCEAMLACDEGFTWECSARTDCVDRELLELMARSGCRSIFFGIETGSQKMQRVIDKDLDLERAREMLDIAEQVGMKTTAALITGFPEEDWEDLRGTLRIFTYAARHARSHPQLNILAPLAGTPIHADHKNEMVLEELCSDMSHQGLTQSRQDLALIRSYPDIFPNFYMIPVKGLDRDVLFELREFLSMTVECFRWLLCSIDQATDLLCFHEEWRTWRVKLRGDLIGSDLRRYYVGSLFRGDFLRFLSEHRLLENPAVRALVRAEEMLTAAGEAQENACAEHVAIAVGEPLQPADVPRARGTTRTLKLEYKLEEIVTSIAARTEPEQRGEVFYATRVDDKGTLRLVEISTSLAAVIKVCDGSQTVAKVLDRLADDLPQLEEEARSYVSRRLLSGAHAAGFVDIYRTPGGIPT</sequence>
<dbReference type="GO" id="GO:0031419">
    <property type="term" value="F:cobalamin binding"/>
    <property type="evidence" value="ECO:0007669"/>
    <property type="project" value="InterPro"/>
</dbReference>
<dbReference type="SFLD" id="SFLDG01123">
    <property type="entry name" value="methyltransferase_(Class_B)"/>
    <property type="match status" value="1"/>
</dbReference>
<dbReference type="Pfam" id="PF04055">
    <property type="entry name" value="Radical_SAM"/>
    <property type="match status" value="1"/>
</dbReference>
<evidence type="ECO:0000256" key="6">
    <source>
        <dbReference type="ARBA" id="ARBA00023004"/>
    </source>
</evidence>
<keyword evidence="4" id="KW-0949">S-adenosyl-L-methionine</keyword>
<gene>
    <name evidence="10" type="ORF">BDD14_2778</name>
</gene>
<dbReference type="OrthoDB" id="100851at2"/>
<keyword evidence="2" id="KW-0489">Methyltransferase</keyword>
<evidence type="ECO:0000256" key="1">
    <source>
        <dbReference type="ARBA" id="ARBA00001966"/>
    </source>
</evidence>
<dbReference type="CDD" id="cd01335">
    <property type="entry name" value="Radical_SAM"/>
    <property type="match status" value="1"/>
</dbReference>
<evidence type="ECO:0000256" key="5">
    <source>
        <dbReference type="ARBA" id="ARBA00022723"/>
    </source>
</evidence>
<dbReference type="Proteomes" id="UP000292958">
    <property type="component" value="Unassembled WGS sequence"/>
</dbReference>
<organism evidence="10 11">
    <name type="scientific">Edaphobacter modestus</name>
    <dbReference type="NCBI Taxonomy" id="388466"/>
    <lineage>
        <taxon>Bacteria</taxon>
        <taxon>Pseudomonadati</taxon>
        <taxon>Acidobacteriota</taxon>
        <taxon>Terriglobia</taxon>
        <taxon>Terriglobales</taxon>
        <taxon>Acidobacteriaceae</taxon>
        <taxon>Edaphobacter</taxon>
    </lineage>
</organism>
<dbReference type="PANTHER" id="PTHR43409">
    <property type="entry name" value="ANAEROBIC MAGNESIUM-PROTOPORPHYRIN IX MONOMETHYL ESTER CYCLASE-RELATED"/>
    <property type="match status" value="1"/>
</dbReference>
<dbReference type="SFLD" id="SFLDG01082">
    <property type="entry name" value="B12-binding_domain_containing"/>
    <property type="match status" value="1"/>
</dbReference>
<dbReference type="GO" id="GO:0046872">
    <property type="term" value="F:metal ion binding"/>
    <property type="evidence" value="ECO:0007669"/>
    <property type="project" value="UniProtKB-KW"/>
</dbReference>
<dbReference type="GO" id="GO:0051539">
    <property type="term" value="F:4 iron, 4 sulfur cluster binding"/>
    <property type="evidence" value="ECO:0007669"/>
    <property type="project" value="UniProtKB-KW"/>
</dbReference>
<dbReference type="InterPro" id="IPR023404">
    <property type="entry name" value="rSAM_horseshoe"/>
</dbReference>
<protein>
    <submittedName>
        <fullName evidence="10">Radical SAM superfamily enzyme YgiQ (UPF0313 family)</fullName>
    </submittedName>
</protein>
<dbReference type="InterPro" id="IPR007197">
    <property type="entry name" value="rSAM"/>
</dbReference>
<accession>A0A4Q7YUI3</accession>
<dbReference type="PANTHER" id="PTHR43409:SF7">
    <property type="entry name" value="BLL1977 PROTEIN"/>
    <property type="match status" value="1"/>
</dbReference>
<dbReference type="SMART" id="SM00729">
    <property type="entry name" value="Elp3"/>
    <property type="match status" value="1"/>
</dbReference>
<dbReference type="SUPFAM" id="SSF102114">
    <property type="entry name" value="Radical SAM enzymes"/>
    <property type="match status" value="1"/>
</dbReference>
<feature type="domain" description="Radical SAM core" evidence="9">
    <location>
        <begin position="204"/>
        <end position="432"/>
    </location>
</feature>
<evidence type="ECO:0000313" key="11">
    <source>
        <dbReference type="Proteomes" id="UP000292958"/>
    </source>
</evidence>
<keyword evidence="6" id="KW-0408">Iron</keyword>
<dbReference type="CDD" id="cd02068">
    <property type="entry name" value="radical_SAM_B12_BD"/>
    <property type="match status" value="1"/>
</dbReference>
<comment type="cofactor">
    <cofactor evidence="1">
        <name>[4Fe-4S] cluster</name>
        <dbReference type="ChEBI" id="CHEBI:49883"/>
    </cofactor>
</comment>
<dbReference type="Pfam" id="PF02310">
    <property type="entry name" value="B12-binding"/>
    <property type="match status" value="1"/>
</dbReference>
<dbReference type="Gene3D" id="3.40.50.280">
    <property type="entry name" value="Cobalamin-binding domain"/>
    <property type="match status" value="1"/>
</dbReference>
<dbReference type="InterPro" id="IPR034466">
    <property type="entry name" value="Methyltransferase_Class_B"/>
</dbReference>
<evidence type="ECO:0000256" key="2">
    <source>
        <dbReference type="ARBA" id="ARBA00022603"/>
    </source>
</evidence>
<feature type="domain" description="B12-binding" evidence="8">
    <location>
        <begin position="17"/>
        <end position="165"/>
    </location>
</feature>
<dbReference type="InterPro" id="IPR058240">
    <property type="entry name" value="rSAM_sf"/>
</dbReference>
<evidence type="ECO:0000259" key="9">
    <source>
        <dbReference type="PROSITE" id="PS51918"/>
    </source>
</evidence>
<evidence type="ECO:0000259" key="8">
    <source>
        <dbReference type="PROSITE" id="PS51332"/>
    </source>
</evidence>
<dbReference type="RefSeq" id="WP_130419208.1">
    <property type="nucleotide sequence ID" value="NZ_SHKW01000001.1"/>
</dbReference>
<reference evidence="10 11" key="1">
    <citation type="submission" date="2019-02" db="EMBL/GenBank/DDBJ databases">
        <title>Genomic Encyclopedia of Archaeal and Bacterial Type Strains, Phase II (KMG-II): from individual species to whole genera.</title>
        <authorList>
            <person name="Goeker M."/>
        </authorList>
    </citation>
    <scope>NUCLEOTIDE SEQUENCE [LARGE SCALE GENOMIC DNA]</scope>
    <source>
        <strain evidence="10 11">DSM 18101</strain>
    </source>
</reference>
<evidence type="ECO:0000256" key="4">
    <source>
        <dbReference type="ARBA" id="ARBA00022691"/>
    </source>
</evidence>
<comment type="caution">
    <text evidence="10">The sequence shown here is derived from an EMBL/GenBank/DDBJ whole genome shotgun (WGS) entry which is preliminary data.</text>
</comment>
<dbReference type="InterPro" id="IPR006158">
    <property type="entry name" value="Cobalamin-bd"/>
</dbReference>
<dbReference type="PROSITE" id="PS51918">
    <property type="entry name" value="RADICAL_SAM"/>
    <property type="match status" value="1"/>
</dbReference>
<dbReference type="InterPro" id="IPR051198">
    <property type="entry name" value="BchE-like"/>
</dbReference>
<dbReference type="Gene3D" id="3.80.30.20">
    <property type="entry name" value="tm_1862 like domain"/>
    <property type="match status" value="1"/>
</dbReference>
<keyword evidence="3" id="KW-0808">Transferase</keyword>
<evidence type="ECO:0000256" key="7">
    <source>
        <dbReference type="ARBA" id="ARBA00023014"/>
    </source>
</evidence>
<dbReference type="SFLD" id="SFLDS00029">
    <property type="entry name" value="Radical_SAM"/>
    <property type="match status" value="1"/>
</dbReference>
<dbReference type="PROSITE" id="PS51332">
    <property type="entry name" value="B12_BINDING"/>
    <property type="match status" value="1"/>
</dbReference>
<name>A0A4Q7YUI3_9BACT</name>
<dbReference type="EMBL" id="SHKW01000001">
    <property type="protein sequence ID" value="RZU41270.1"/>
    <property type="molecule type" value="Genomic_DNA"/>
</dbReference>
<keyword evidence="5" id="KW-0479">Metal-binding</keyword>
<proteinExistence type="predicted"/>
<keyword evidence="11" id="KW-1185">Reference proteome</keyword>
<evidence type="ECO:0000256" key="3">
    <source>
        <dbReference type="ARBA" id="ARBA00022679"/>
    </source>
</evidence>
<keyword evidence="7" id="KW-0411">Iron-sulfur</keyword>
<dbReference type="AlphaFoldDB" id="A0A4Q7YUI3"/>
<dbReference type="InterPro" id="IPR006638">
    <property type="entry name" value="Elp3/MiaA/NifB-like_rSAM"/>
</dbReference>
<evidence type="ECO:0000313" key="10">
    <source>
        <dbReference type="EMBL" id="RZU41270.1"/>
    </source>
</evidence>
<dbReference type="GO" id="GO:0003824">
    <property type="term" value="F:catalytic activity"/>
    <property type="evidence" value="ECO:0007669"/>
    <property type="project" value="InterPro"/>
</dbReference>